<gene>
    <name evidence="2" type="ORF">BD626DRAFT_396549</name>
</gene>
<reference evidence="2 3" key="1">
    <citation type="journal article" date="2019" name="New Phytol.">
        <title>Comparative genomics reveals unique wood-decay strategies and fruiting body development in the Schizophyllaceae.</title>
        <authorList>
            <person name="Almasi E."/>
            <person name="Sahu N."/>
            <person name="Krizsan K."/>
            <person name="Balint B."/>
            <person name="Kovacs G.M."/>
            <person name="Kiss B."/>
            <person name="Cseklye J."/>
            <person name="Drula E."/>
            <person name="Henrissat B."/>
            <person name="Nagy I."/>
            <person name="Chovatia M."/>
            <person name="Adam C."/>
            <person name="LaButti K."/>
            <person name="Lipzen A."/>
            <person name="Riley R."/>
            <person name="Grigoriev I.V."/>
            <person name="Nagy L.G."/>
        </authorList>
    </citation>
    <scope>NUCLEOTIDE SEQUENCE [LARGE SCALE GENOMIC DNA]</scope>
    <source>
        <strain evidence="2 3">NL-1724</strain>
    </source>
</reference>
<dbReference type="AlphaFoldDB" id="A0A550CR67"/>
<evidence type="ECO:0000313" key="2">
    <source>
        <dbReference type="EMBL" id="TRM67290.1"/>
    </source>
</evidence>
<feature type="signal peptide" evidence="1">
    <location>
        <begin position="1"/>
        <end position="21"/>
    </location>
</feature>
<name>A0A550CR67_9AGAR</name>
<keyword evidence="3" id="KW-1185">Reference proteome</keyword>
<comment type="caution">
    <text evidence="2">The sequence shown here is derived from an EMBL/GenBank/DDBJ whole genome shotgun (WGS) entry which is preliminary data.</text>
</comment>
<keyword evidence="1" id="KW-0732">Signal</keyword>
<feature type="chain" id="PRO_5021768043" evidence="1">
    <location>
        <begin position="22"/>
        <end position="169"/>
    </location>
</feature>
<organism evidence="2 3">
    <name type="scientific">Schizophyllum amplum</name>
    <dbReference type="NCBI Taxonomy" id="97359"/>
    <lineage>
        <taxon>Eukaryota</taxon>
        <taxon>Fungi</taxon>
        <taxon>Dikarya</taxon>
        <taxon>Basidiomycota</taxon>
        <taxon>Agaricomycotina</taxon>
        <taxon>Agaricomycetes</taxon>
        <taxon>Agaricomycetidae</taxon>
        <taxon>Agaricales</taxon>
        <taxon>Schizophyllaceae</taxon>
        <taxon>Schizophyllum</taxon>
    </lineage>
</organism>
<protein>
    <submittedName>
        <fullName evidence="2">Uncharacterized protein</fullName>
    </submittedName>
</protein>
<evidence type="ECO:0000313" key="3">
    <source>
        <dbReference type="Proteomes" id="UP000320762"/>
    </source>
</evidence>
<dbReference type="EMBL" id="VDMD01000003">
    <property type="protein sequence ID" value="TRM67290.1"/>
    <property type="molecule type" value="Genomic_DNA"/>
</dbReference>
<proteinExistence type="predicted"/>
<accession>A0A550CR67</accession>
<sequence length="169" mass="18689">MATPDSLAALLPLLSFSCGYCVVDSLFANGTLPVAGSVDHDISHCPSIPLSERPVLQQLGRGIRHRWRSGACYICHLPRATHGPRPMHCQFRSDHPHTNLIPPALWAIRFINGHIYRSAMHAMSVAVRGHSWDTPDAMADWIGDDCATEEGNSAAALVRFLQTKFHFMH</sequence>
<dbReference type="Proteomes" id="UP000320762">
    <property type="component" value="Unassembled WGS sequence"/>
</dbReference>
<evidence type="ECO:0000256" key="1">
    <source>
        <dbReference type="SAM" id="SignalP"/>
    </source>
</evidence>